<protein>
    <submittedName>
        <fullName evidence="2">Thiamine biosynthesis protein ThiJ</fullName>
    </submittedName>
</protein>
<dbReference type="KEGG" id="pars:DRW48_12930"/>
<reference evidence="3" key="1">
    <citation type="submission" date="2018-07" db="EMBL/GenBank/DDBJ databases">
        <title>Genome sequencing of Paracoccus sp. SC2-6.</title>
        <authorList>
            <person name="Heo J."/>
            <person name="Kim S.-J."/>
            <person name="Kwon S.-W."/>
        </authorList>
    </citation>
    <scope>NUCLEOTIDE SEQUENCE [LARGE SCALE GENOMIC DNA]</scope>
    <source>
        <strain evidence="3">SC2-6</strain>
    </source>
</reference>
<accession>A0A344PM57</accession>
<dbReference type="OrthoDB" id="8030967at2"/>
<dbReference type="AlphaFoldDB" id="A0A344PM57"/>
<dbReference type="Gene3D" id="3.40.50.880">
    <property type="match status" value="1"/>
</dbReference>
<keyword evidence="3" id="KW-1185">Reference proteome</keyword>
<dbReference type="RefSeq" id="WP_114076779.1">
    <property type="nucleotide sequence ID" value="NZ_CP030918.1"/>
</dbReference>
<evidence type="ECO:0000313" key="2">
    <source>
        <dbReference type="EMBL" id="AXC50462.1"/>
    </source>
</evidence>
<gene>
    <name evidence="2" type="ORF">DRW48_12930</name>
</gene>
<dbReference type="EMBL" id="CP030918">
    <property type="protein sequence ID" value="AXC50462.1"/>
    <property type="molecule type" value="Genomic_DNA"/>
</dbReference>
<evidence type="ECO:0000313" key="3">
    <source>
        <dbReference type="Proteomes" id="UP000252023"/>
    </source>
</evidence>
<sequence>MADLKPVLVVLPQGFADWETPMISAAGSDFYGLRVSHATPGGGRVTSIGGLTVDLPDFAPEGDEVIVLCGSDIWARPEAPQIEATLQDAASRGQTIAAICGGTLALARAGLVDARAHTSNSADFIERAQGYKGAAHYRDVPHAVADGGVITAPGTAPISFAAEVLTAAGVSAEDVDQFRTMLGAEHRA</sequence>
<evidence type="ECO:0000259" key="1">
    <source>
        <dbReference type="Pfam" id="PF01965"/>
    </source>
</evidence>
<dbReference type="InterPro" id="IPR029062">
    <property type="entry name" value="Class_I_gatase-like"/>
</dbReference>
<dbReference type="SUPFAM" id="SSF52317">
    <property type="entry name" value="Class I glutamine amidotransferase-like"/>
    <property type="match status" value="1"/>
</dbReference>
<feature type="domain" description="DJ-1/PfpI" evidence="1">
    <location>
        <begin position="7"/>
        <end position="166"/>
    </location>
</feature>
<name>A0A344PM57_9RHOB</name>
<dbReference type="InterPro" id="IPR002818">
    <property type="entry name" value="DJ-1/PfpI"/>
</dbReference>
<organism evidence="2 3">
    <name type="scientific">Paracoccus suum</name>
    <dbReference type="NCBI Taxonomy" id="2259340"/>
    <lineage>
        <taxon>Bacteria</taxon>
        <taxon>Pseudomonadati</taxon>
        <taxon>Pseudomonadota</taxon>
        <taxon>Alphaproteobacteria</taxon>
        <taxon>Rhodobacterales</taxon>
        <taxon>Paracoccaceae</taxon>
        <taxon>Paracoccus</taxon>
    </lineage>
</organism>
<dbReference type="Proteomes" id="UP000252023">
    <property type="component" value="Chromosome"/>
</dbReference>
<dbReference type="Pfam" id="PF01965">
    <property type="entry name" value="DJ-1_PfpI"/>
    <property type="match status" value="1"/>
</dbReference>
<proteinExistence type="predicted"/>